<evidence type="ECO:0000313" key="2">
    <source>
        <dbReference type="EMBL" id="NNJ18950.1"/>
    </source>
</evidence>
<dbReference type="Proteomes" id="UP000010448">
    <property type="component" value="Unassembled WGS sequence"/>
</dbReference>
<proteinExistence type="predicted"/>
<sequence length="126" mass="13079">MDRRFAKKTFTARFAPLPLAVSMAAAGMVSGFFSPQAQALCTTVGSTISCTGITVGLVTSTSGLTVNVQNGAQIYPGVIDAVNAVSLTGTGTTVNNAGRIDPSLLRAWFPWLPVLTSAMPLAARCW</sequence>
<reference evidence="2 3" key="1">
    <citation type="journal article" date="2013" name="Genome Announc.">
        <title>Genome Sequence of Naphthalene-Degrading Soil Bacterium Pseudomonas putida CSV86.</title>
        <authorList>
            <person name="Phale P.S."/>
            <person name="Paliwal V."/>
            <person name="Raju S.C."/>
            <person name="Modak A."/>
            <person name="Purohit H.J."/>
        </authorList>
    </citation>
    <scope>NUCLEOTIDE SEQUENCE [LARGE SCALE GENOMIC DNA]</scope>
    <source>
        <strain evidence="2 3">CSV86</strain>
    </source>
</reference>
<protein>
    <submittedName>
        <fullName evidence="2">Uncharacterized protein</fullName>
    </submittedName>
</protein>
<evidence type="ECO:0000256" key="1">
    <source>
        <dbReference type="SAM" id="SignalP"/>
    </source>
</evidence>
<accession>A0A7K4END6</accession>
<comment type="caution">
    <text evidence="2">The sequence shown here is derived from an EMBL/GenBank/DDBJ whole genome shotgun (WGS) entry which is preliminary data.</text>
</comment>
<evidence type="ECO:0000313" key="3">
    <source>
        <dbReference type="Proteomes" id="UP000010448"/>
    </source>
</evidence>
<feature type="chain" id="PRO_5029844771" evidence="1">
    <location>
        <begin position="40"/>
        <end position="126"/>
    </location>
</feature>
<dbReference type="RefSeq" id="WP_170395273.1">
    <property type="nucleotide sequence ID" value="NZ_AMWJ02000006.1"/>
</dbReference>
<keyword evidence="3" id="KW-1185">Reference proteome</keyword>
<gene>
    <name evidence="2" type="ORF">CSV86_029480</name>
</gene>
<feature type="signal peptide" evidence="1">
    <location>
        <begin position="1"/>
        <end position="39"/>
    </location>
</feature>
<keyword evidence="1" id="KW-0732">Signal</keyword>
<organism evidence="2 3">
    <name type="scientific">Pseudomonas bharatica CSV86</name>
    <dbReference type="NCBI Taxonomy" id="1005395"/>
    <lineage>
        <taxon>Bacteria</taxon>
        <taxon>Pseudomonadati</taxon>
        <taxon>Pseudomonadota</taxon>
        <taxon>Gammaproteobacteria</taxon>
        <taxon>Pseudomonadales</taxon>
        <taxon>Pseudomonadaceae</taxon>
        <taxon>Pseudomonas</taxon>
        <taxon>Pseudomonas bharatica</taxon>
    </lineage>
</organism>
<dbReference type="EMBL" id="AMWJ02000006">
    <property type="protein sequence ID" value="NNJ18950.1"/>
    <property type="molecule type" value="Genomic_DNA"/>
</dbReference>
<name>A0A7K4END6_9PSED</name>
<dbReference type="AlphaFoldDB" id="A0A7K4END6"/>